<dbReference type="Pfam" id="PF04909">
    <property type="entry name" value="Amidohydro_2"/>
    <property type="match status" value="1"/>
</dbReference>
<dbReference type="InterPro" id="IPR052350">
    <property type="entry name" value="Metallo-dep_Lactonases"/>
</dbReference>
<sequence length="289" mass="33548">MDLVPITEDSILITNRIDSHQHFWLFDEQRDQWITEDMSVIRKDFLPEDLAPILDVNQIGGCVAVQAVEDLSDNDFLLELARENDFIKGIVGWLDFTSTSIEKELEYYSRFSIIKGWRYVLQGNPQRDMMLTDNFRSNIGLLTRYNYTYDLLLFPDQLGYAAQLVESFPKQKFVLDHIGKPDLKNGDFENWANGIKALAKHENVFCKVSGMVTEADWSEWEKADYKSVLDVVTAAFGMDRLMFGSDWPVCQLAASYYDMKTIVEDYFSKFSQQEKENFFGGNAIRFYNL</sequence>
<evidence type="ECO:0000313" key="4">
    <source>
        <dbReference type="Proteomes" id="UP000249645"/>
    </source>
</evidence>
<accession>A0A2W5H4Y3</accession>
<protein>
    <submittedName>
        <fullName evidence="3">Amidohydrolase</fullName>
    </submittedName>
</protein>
<comment type="similarity">
    <text evidence="1">Belongs to the metallo-dependent hydrolases superfamily.</text>
</comment>
<dbReference type="PANTHER" id="PTHR43569">
    <property type="entry name" value="AMIDOHYDROLASE"/>
    <property type="match status" value="1"/>
</dbReference>
<evidence type="ECO:0000256" key="1">
    <source>
        <dbReference type="ARBA" id="ARBA00038310"/>
    </source>
</evidence>
<name>A0A2W5H4Y3_9SPHI</name>
<comment type="caution">
    <text evidence="3">The sequence shown here is derived from an EMBL/GenBank/DDBJ whole genome shotgun (WGS) entry which is preliminary data.</text>
</comment>
<gene>
    <name evidence="3" type="ORF">DI598_09025</name>
</gene>
<organism evidence="3 4">
    <name type="scientific">Pseudopedobacter saltans</name>
    <dbReference type="NCBI Taxonomy" id="151895"/>
    <lineage>
        <taxon>Bacteria</taxon>
        <taxon>Pseudomonadati</taxon>
        <taxon>Bacteroidota</taxon>
        <taxon>Sphingobacteriia</taxon>
        <taxon>Sphingobacteriales</taxon>
        <taxon>Sphingobacteriaceae</taxon>
        <taxon>Pseudopedobacter</taxon>
    </lineage>
</organism>
<dbReference type="GO" id="GO:0016787">
    <property type="term" value="F:hydrolase activity"/>
    <property type="evidence" value="ECO:0007669"/>
    <property type="project" value="UniProtKB-KW"/>
</dbReference>
<dbReference type="InterPro" id="IPR006680">
    <property type="entry name" value="Amidohydro-rel"/>
</dbReference>
<dbReference type="Gene3D" id="3.20.20.140">
    <property type="entry name" value="Metal-dependent hydrolases"/>
    <property type="match status" value="1"/>
</dbReference>
<evidence type="ECO:0000313" key="3">
    <source>
        <dbReference type="EMBL" id="PZP48939.1"/>
    </source>
</evidence>
<keyword evidence="3" id="KW-0378">Hydrolase</keyword>
<dbReference type="EMBL" id="QFOI01000137">
    <property type="protein sequence ID" value="PZP48939.1"/>
    <property type="molecule type" value="Genomic_DNA"/>
</dbReference>
<dbReference type="InterPro" id="IPR032466">
    <property type="entry name" value="Metal_Hydrolase"/>
</dbReference>
<evidence type="ECO:0000259" key="2">
    <source>
        <dbReference type="Pfam" id="PF04909"/>
    </source>
</evidence>
<dbReference type="PANTHER" id="PTHR43569:SF2">
    <property type="entry name" value="AMIDOHYDROLASE-RELATED DOMAIN-CONTAINING PROTEIN"/>
    <property type="match status" value="1"/>
</dbReference>
<proteinExistence type="inferred from homology"/>
<reference evidence="3 4" key="1">
    <citation type="submission" date="2017-11" db="EMBL/GenBank/DDBJ databases">
        <title>Infants hospitalized years apart are colonized by the same room-sourced microbial strains.</title>
        <authorList>
            <person name="Brooks B."/>
            <person name="Olm M.R."/>
            <person name="Firek B.A."/>
            <person name="Baker R."/>
            <person name="Thomas B.C."/>
            <person name="Morowitz M.J."/>
            <person name="Banfield J.F."/>
        </authorList>
    </citation>
    <scope>NUCLEOTIDE SEQUENCE [LARGE SCALE GENOMIC DNA]</scope>
    <source>
        <strain evidence="3">S2_009_000_R2_76</strain>
    </source>
</reference>
<feature type="domain" description="Amidohydrolase-related" evidence="2">
    <location>
        <begin position="17"/>
        <end position="289"/>
    </location>
</feature>
<dbReference type="Proteomes" id="UP000249645">
    <property type="component" value="Unassembled WGS sequence"/>
</dbReference>
<dbReference type="AlphaFoldDB" id="A0A2W5H4Y3"/>
<dbReference type="SUPFAM" id="SSF51556">
    <property type="entry name" value="Metallo-dependent hydrolases"/>
    <property type="match status" value="1"/>
</dbReference>